<proteinExistence type="predicted"/>
<dbReference type="EMBL" id="KZ826385">
    <property type="protein sequence ID" value="PYI03048.1"/>
    <property type="molecule type" value="Genomic_DNA"/>
</dbReference>
<organism evidence="1 2">
    <name type="scientific">Aspergillus sclerotiicarbonarius (strain CBS 121057 / IBT 28362)</name>
    <dbReference type="NCBI Taxonomy" id="1448318"/>
    <lineage>
        <taxon>Eukaryota</taxon>
        <taxon>Fungi</taxon>
        <taxon>Dikarya</taxon>
        <taxon>Ascomycota</taxon>
        <taxon>Pezizomycotina</taxon>
        <taxon>Eurotiomycetes</taxon>
        <taxon>Eurotiomycetidae</taxon>
        <taxon>Eurotiales</taxon>
        <taxon>Aspergillaceae</taxon>
        <taxon>Aspergillus</taxon>
        <taxon>Aspergillus subgen. Circumdati</taxon>
    </lineage>
</organism>
<name>A0A319E8Z5_ASPSB</name>
<dbReference type="AlphaFoldDB" id="A0A319E8Z5"/>
<evidence type="ECO:0000313" key="1">
    <source>
        <dbReference type="EMBL" id="PYI03048.1"/>
    </source>
</evidence>
<keyword evidence="2" id="KW-1185">Reference proteome</keyword>
<evidence type="ECO:0000313" key="2">
    <source>
        <dbReference type="Proteomes" id="UP000248423"/>
    </source>
</evidence>
<accession>A0A319E8Z5</accession>
<sequence length="102" mass="11695">MDAIADIGSNSSLDGATRLVSYRNCLHSQITAQSQFMLAYGWGGGFDGIVIHQVRKRLQLYLEGKKLDYFFQALMESIQWQMTTKCQFHTPRSKTSRTFEHT</sequence>
<dbReference type="VEuPathDB" id="FungiDB:BO78DRAFT_421938"/>
<protein>
    <submittedName>
        <fullName evidence="1">Uncharacterized protein</fullName>
    </submittedName>
</protein>
<reference evidence="1 2" key="1">
    <citation type="submission" date="2018-02" db="EMBL/GenBank/DDBJ databases">
        <title>The genomes of Aspergillus section Nigri reveals drivers in fungal speciation.</title>
        <authorList>
            <consortium name="DOE Joint Genome Institute"/>
            <person name="Vesth T.C."/>
            <person name="Nybo J."/>
            <person name="Theobald S."/>
            <person name="Brandl J."/>
            <person name="Frisvad J.C."/>
            <person name="Nielsen K.F."/>
            <person name="Lyhne E.K."/>
            <person name="Kogle M.E."/>
            <person name="Kuo A."/>
            <person name="Riley R."/>
            <person name="Clum A."/>
            <person name="Nolan M."/>
            <person name="Lipzen A."/>
            <person name="Salamov A."/>
            <person name="Henrissat B."/>
            <person name="Wiebenga A."/>
            <person name="De vries R.P."/>
            <person name="Grigoriev I.V."/>
            <person name="Mortensen U.H."/>
            <person name="Andersen M.R."/>
            <person name="Baker S.E."/>
        </authorList>
    </citation>
    <scope>NUCLEOTIDE SEQUENCE [LARGE SCALE GENOMIC DNA]</scope>
    <source>
        <strain evidence="1 2">CBS 121057</strain>
    </source>
</reference>
<dbReference type="STRING" id="1448318.A0A319E8Z5"/>
<dbReference type="Proteomes" id="UP000248423">
    <property type="component" value="Unassembled WGS sequence"/>
</dbReference>
<gene>
    <name evidence="1" type="ORF">BO78DRAFT_421938</name>
</gene>